<gene>
    <name evidence="6" type="primary">AGO4A</name>
    <name evidence="6" type="ORF">KSP39_PZI001345</name>
</gene>
<dbReference type="SUPFAM" id="SSF53098">
    <property type="entry name" value="Ribonuclease H-like"/>
    <property type="match status" value="1"/>
</dbReference>
<keyword evidence="2" id="KW-0943">RNA-mediated gene silencing</keyword>
<dbReference type="Gene3D" id="2.170.260.10">
    <property type="entry name" value="paz domain"/>
    <property type="match status" value="1"/>
</dbReference>
<dbReference type="SMART" id="SM01163">
    <property type="entry name" value="DUF1785"/>
    <property type="match status" value="1"/>
</dbReference>
<dbReference type="AlphaFoldDB" id="A0AAP0C0X7"/>
<organism evidence="6 7">
    <name type="scientific">Platanthera zijinensis</name>
    <dbReference type="NCBI Taxonomy" id="2320716"/>
    <lineage>
        <taxon>Eukaryota</taxon>
        <taxon>Viridiplantae</taxon>
        <taxon>Streptophyta</taxon>
        <taxon>Embryophyta</taxon>
        <taxon>Tracheophyta</taxon>
        <taxon>Spermatophyta</taxon>
        <taxon>Magnoliopsida</taxon>
        <taxon>Liliopsida</taxon>
        <taxon>Asparagales</taxon>
        <taxon>Orchidaceae</taxon>
        <taxon>Orchidoideae</taxon>
        <taxon>Orchideae</taxon>
        <taxon>Orchidinae</taxon>
        <taxon>Platanthera</taxon>
    </lineage>
</organism>
<dbReference type="InterPro" id="IPR036085">
    <property type="entry name" value="PAZ_dom_sf"/>
</dbReference>
<dbReference type="InterPro" id="IPR036397">
    <property type="entry name" value="RNaseH_sf"/>
</dbReference>
<comment type="caution">
    <text evidence="6">The sequence shown here is derived from an EMBL/GenBank/DDBJ whole genome shotgun (WGS) entry which is preliminary data.</text>
</comment>
<comment type="similarity">
    <text evidence="1">Belongs to the argonaute family. Ago subfamily.</text>
</comment>
<dbReference type="InterPro" id="IPR003100">
    <property type="entry name" value="PAZ_dom"/>
</dbReference>
<dbReference type="InterPro" id="IPR012337">
    <property type="entry name" value="RNaseH-like_sf"/>
</dbReference>
<dbReference type="InterPro" id="IPR003165">
    <property type="entry name" value="Piwi"/>
</dbReference>
<evidence type="ECO:0000256" key="1">
    <source>
        <dbReference type="ARBA" id="ARBA00008201"/>
    </source>
</evidence>
<dbReference type="Proteomes" id="UP001418222">
    <property type="component" value="Unassembled WGS sequence"/>
</dbReference>
<dbReference type="InterPro" id="IPR045246">
    <property type="entry name" value="Piwi_ago-like"/>
</dbReference>
<accession>A0AAP0C0X7</accession>
<keyword evidence="7" id="KW-1185">Reference proteome</keyword>
<feature type="region of interest" description="Disordered" evidence="3">
    <location>
        <begin position="799"/>
        <end position="822"/>
    </location>
</feature>
<proteinExistence type="inferred from homology"/>
<dbReference type="Pfam" id="PF02170">
    <property type="entry name" value="PAZ"/>
    <property type="match status" value="1"/>
</dbReference>
<dbReference type="InterPro" id="IPR014811">
    <property type="entry name" value="ArgoL1"/>
</dbReference>
<dbReference type="CDD" id="cd02846">
    <property type="entry name" value="PAZ_argonaute_like"/>
    <property type="match status" value="1"/>
</dbReference>
<dbReference type="SUPFAM" id="SSF101690">
    <property type="entry name" value="PAZ domain"/>
    <property type="match status" value="1"/>
</dbReference>
<evidence type="ECO:0000313" key="7">
    <source>
        <dbReference type="Proteomes" id="UP001418222"/>
    </source>
</evidence>
<dbReference type="InterPro" id="IPR032474">
    <property type="entry name" value="Argonaute_N"/>
</dbReference>
<dbReference type="FunFam" id="3.30.420.10:FF:000091">
    <property type="entry name" value="Protein argonaute 3"/>
    <property type="match status" value="1"/>
</dbReference>
<protein>
    <submittedName>
        <fullName evidence="6">Protein argonaute 4A</fullName>
    </submittedName>
</protein>
<feature type="domain" description="PAZ" evidence="4">
    <location>
        <begin position="198"/>
        <end position="310"/>
    </location>
</feature>
<dbReference type="Gene3D" id="3.30.420.10">
    <property type="entry name" value="Ribonuclease H-like superfamily/Ribonuclease H"/>
    <property type="match status" value="1"/>
</dbReference>
<dbReference type="Pfam" id="PF16486">
    <property type="entry name" value="ArgoN"/>
    <property type="match status" value="1"/>
</dbReference>
<evidence type="ECO:0000313" key="6">
    <source>
        <dbReference type="EMBL" id="KAK8957283.1"/>
    </source>
</evidence>
<evidence type="ECO:0000256" key="3">
    <source>
        <dbReference type="SAM" id="MobiDB-lite"/>
    </source>
</evidence>
<dbReference type="Pfam" id="PF16488">
    <property type="entry name" value="ArgoL2"/>
    <property type="match status" value="1"/>
</dbReference>
<dbReference type="InterPro" id="IPR032472">
    <property type="entry name" value="ArgoL2"/>
</dbReference>
<dbReference type="GO" id="GO:0031047">
    <property type="term" value="P:regulatory ncRNA-mediated gene silencing"/>
    <property type="evidence" value="ECO:0007669"/>
    <property type="project" value="UniProtKB-KW"/>
</dbReference>
<dbReference type="GO" id="GO:0003723">
    <property type="term" value="F:RNA binding"/>
    <property type="evidence" value="ECO:0007669"/>
    <property type="project" value="InterPro"/>
</dbReference>
<dbReference type="PANTHER" id="PTHR22891">
    <property type="entry name" value="EUKARYOTIC TRANSLATION INITIATION FACTOR 2C"/>
    <property type="match status" value="1"/>
</dbReference>
<dbReference type="SMART" id="SM00950">
    <property type="entry name" value="Piwi"/>
    <property type="match status" value="1"/>
</dbReference>
<reference evidence="6 7" key="1">
    <citation type="journal article" date="2022" name="Nat. Plants">
        <title>Genomes of leafy and leafless Platanthera orchids illuminate the evolution of mycoheterotrophy.</title>
        <authorList>
            <person name="Li M.H."/>
            <person name="Liu K.W."/>
            <person name="Li Z."/>
            <person name="Lu H.C."/>
            <person name="Ye Q.L."/>
            <person name="Zhang D."/>
            <person name="Wang J.Y."/>
            <person name="Li Y.F."/>
            <person name="Zhong Z.M."/>
            <person name="Liu X."/>
            <person name="Yu X."/>
            <person name="Liu D.K."/>
            <person name="Tu X.D."/>
            <person name="Liu B."/>
            <person name="Hao Y."/>
            <person name="Liao X.Y."/>
            <person name="Jiang Y.T."/>
            <person name="Sun W.H."/>
            <person name="Chen J."/>
            <person name="Chen Y.Q."/>
            <person name="Ai Y."/>
            <person name="Zhai J.W."/>
            <person name="Wu S.S."/>
            <person name="Zhou Z."/>
            <person name="Hsiao Y.Y."/>
            <person name="Wu W.L."/>
            <person name="Chen Y.Y."/>
            <person name="Lin Y.F."/>
            <person name="Hsu J.L."/>
            <person name="Li C.Y."/>
            <person name="Wang Z.W."/>
            <person name="Zhao X."/>
            <person name="Zhong W.Y."/>
            <person name="Ma X.K."/>
            <person name="Ma L."/>
            <person name="Huang J."/>
            <person name="Chen G.Z."/>
            <person name="Huang M.Z."/>
            <person name="Huang L."/>
            <person name="Peng D.H."/>
            <person name="Luo Y.B."/>
            <person name="Zou S.Q."/>
            <person name="Chen S.P."/>
            <person name="Lan S."/>
            <person name="Tsai W.C."/>
            <person name="Van de Peer Y."/>
            <person name="Liu Z.J."/>
        </authorList>
    </citation>
    <scope>NUCLEOTIDE SEQUENCE [LARGE SCALE GENOMIC DNA]</scope>
    <source>
        <strain evidence="6">Lor287</strain>
    </source>
</reference>
<dbReference type="Pfam" id="PF08699">
    <property type="entry name" value="ArgoL1"/>
    <property type="match status" value="1"/>
</dbReference>
<evidence type="ECO:0000259" key="4">
    <source>
        <dbReference type="PROSITE" id="PS50821"/>
    </source>
</evidence>
<feature type="domain" description="Piwi" evidence="5">
    <location>
        <begin position="483"/>
        <end position="792"/>
    </location>
</feature>
<dbReference type="CDD" id="cd04657">
    <property type="entry name" value="Piwi_ago-like"/>
    <property type="match status" value="1"/>
</dbReference>
<sequence length="831" mass="93528">MTYEDDKPVVGKGIGRRVIQAMQEMYGKGELAGKALAYDGGKSLFTIGALPEARSNFVVVLNDMPAPRPIGGVGTSTNDPPKESKRAKPNYGVKTIKVELCFATKLPIESIQSALQGRETDSTTEALRVLDIVLRQNAAKRNCLLVRQSFFYGEPKSFFDLGGYVQGCRGYHSSFRTTKDALSLNVDVSTTITIQPGPVIEFLLQNQNCKHSGQIDWPKANRVLKNLRVKIHNQQEYKISGLSEKICAKQMFTLKPKAGQVGDPVEITVQEYFWKYRGLQLSISNNLPCINVGKPKRPTYYPIELCTLVPLQRYKKALTFSQRSVLVENSRQKPNDRLRTLNDALKICDYDADPFLRECGIMISPKFTQVAGRVLQAPKLKAGNNKDIFPDKGRWNFNGKTFIKPAIVKDWFVVNFSANHDVRVLVQNLMRCGETKGIKFEHPRMLIDEEQAMRREPAAVRVEAMIAEAFKRHEDKKFGKPKFIMCILAERKNSDIYGPWKKKCLSNLGVINQCIAPTRAVNDQYFTNVLLKINAKFGGLNSQLHFEINHAIPMVSNVPTLILGMDVSHPAPGRDDVPSIAAVVGSREWPLISKYQAVVRSQSSRVEMIDALFKPVSTHQPKHSHLLILSNYVFRNLSLYLLCALIRDGVSESQFNQVLNIELDQIIEACKFKKENWRPKFTVIIAQKNHHTRFFQDIKSPYNVPPGTVVDTTVCHPSNYDFYMCPHAGMIGTSRPTHYHVLLDENKFTADQLQEFIHSLSYAYQRSTSAISIVAPVLYAHAAAAQVAQFVKFEDHSETASRQGSSTAADPPPMPQLPRLHEDVSSTMFFC</sequence>
<dbReference type="PROSITE" id="PS50822">
    <property type="entry name" value="PIWI"/>
    <property type="match status" value="1"/>
</dbReference>
<dbReference type="PROSITE" id="PS50821">
    <property type="entry name" value="PAZ"/>
    <property type="match status" value="1"/>
</dbReference>
<evidence type="ECO:0000259" key="5">
    <source>
        <dbReference type="PROSITE" id="PS50822"/>
    </source>
</evidence>
<dbReference type="Pfam" id="PF02171">
    <property type="entry name" value="Piwi"/>
    <property type="match status" value="1"/>
</dbReference>
<evidence type="ECO:0000256" key="2">
    <source>
        <dbReference type="ARBA" id="ARBA00023158"/>
    </source>
</evidence>
<dbReference type="EMBL" id="JBBWWQ010000001">
    <property type="protein sequence ID" value="KAK8957283.1"/>
    <property type="molecule type" value="Genomic_DNA"/>
</dbReference>
<name>A0AAP0C0X7_9ASPA</name>
<dbReference type="Gene3D" id="3.40.50.2300">
    <property type="match status" value="1"/>
</dbReference>